<proteinExistence type="predicted"/>
<keyword evidence="3" id="KW-1185">Reference proteome</keyword>
<feature type="chain" id="PRO_5025476793" description="Secreted protein" evidence="1">
    <location>
        <begin position="28"/>
        <end position="94"/>
    </location>
</feature>
<name>A0A6A5QM59_AMPQU</name>
<accession>A0A6A5QM59</accession>
<protein>
    <recommendedName>
        <fullName evidence="4">Secreted protein</fullName>
    </recommendedName>
</protein>
<reference evidence="2" key="1">
    <citation type="journal article" date="2020" name="Stud. Mycol.">
        <title>101 Dothideomycetes genomes: a test case for predicting lifestyles and emergence of pathogens.</title>
        <authorList>
            <person name="Haridas S."/>
            <person name="Albert R."/>
            <person name="Binder M."/>
            <person name="Bloem J."/>
            <person name="Labutti K."/>
            <person name="Salamov A."/>
            <person name="Andreopoulos B."/>
            <person name="Baker S."/>
            <person name="Barry K."/>
            <person name="Bills G."/>
            <person name="Bluhm B."/>
            <person name="Cannon C."/>
            <person name="Castanera R."/>
            <person name="Culley D."/>
            <person name="Daum C."/>
            <person name="Ezra D."/>
            <person name="Gonzalez J."/>
            <person name="Henrissat B."/>
            <person name="Kuo A."/>
            <person name="Liang C."/>
            <person name="Lipzen A."/>
            <person name="Lutzoni F."/>
            <person name="Magnuson J."/>
            <person name="Mondo S."/>
            <person name="Nolan M."/>
            <person name="Ohm R."/>
            <person name="Pangilinan J."/>
            <person name="Park H.-J."/>
            <person name="Ramirez L."/>
            <person name="Alfaro M."/>
            <person name="Sun H."/>
            <person name="Tritt A."/>
            <person name="Yoshinaga Y."/>
            <person name="Zwiers L.-H."/>
            <person name="Turgeon B."/>
            <person name="Goodwin S."/>
            <person name="Spatafora J."/>
            <person name="Crous P."/>
            <person name="Grigoriev I."/>
        </authorList>
    </citation>
    <scope>NUCLEOTIDE SEQUENCE</scope>
    <source>
        <strain evidence="2">HMLAC05119</strain>
    </source>
</reference>
<sequence>MKAGWLGSLVVCGRMHVIPGLVGWAQACRLLVVMPQEASSYGGSEALRMRAERQSFIPRRLSHPCSQCRKTAVWYGTQQRGRQFWALRLLYTNE</sequence>
<gene>
    <name evidence="2" type="ORF">BDU57DRAFT_515815</name>
</gene>
<evidence type="ECO:0008006" key="4">
    <source>
        <dbReference type="Google" id="ProtNLM"/>
    </source>
</evidence>
<dbReference type="EMBL" id="ML979135">
    <property type="protein sequence ID" value="KAF1915988.1"/>
    <property type="molecule type" value="Genomic_DNA"/>
</dbReference>
<dbReference type="Proteomes" id="UP000800096">
    <property type="component" value="Unassembled WGS sequence"/>
</dbReference>
<keyword evidence="1" id="KW-0732">Signal</keyword>
<evidence type="ECO:0000313" key="3">
    <source>
        <dbReference type="Proteomes" id="UP000800096"/>
    </source>
</evidence>
<feature type="signal peptide" evidence="1">
    <location>
        <begin position="1"/>
        <end position="27"/>
    </location>
</feature>
<organism evidence="2 3">
    <name type="scientific">Ampelomyces quisqualis</name>
    <name type="common">Powdery mildew agent</name>
    <dbReference type="NCBI Taxonomy" id="50730"/>
    <lineage>
        <taxon>Eukaryota</taxon>
        <taxon>Fungi</taxon>
        <taxon>Dikarya</taxon>
        <taxon>Ascomycota</taxon>
        <taxon>Pezizomycotina</taxon>
        <taxon>Dothideomycetes</taxon>
        <taxon>Pleosporomycetidae</taxon>
        <taxon>Pleosporales</taxon>
        <taxon>Pleosporineae</taxon>
        <taxon>Phaeosphaeriaceae</taxon>
        <taxon>Ampelomyces</taxon>
    </lineage>
</organism>
<evidence type="ECO:0000313" key="2">
    <source>
        <dbReference type="EMBL" id="KAF1915988.1"/>
    </source>
</evidence>
<evidence type="ECO:0000256" key="1">
    <source>
        <dbReference type="SAM" id="SignalP"/>
    </source>
</evidence>
<dbReference type="PROSITE" id="PS51257">
    <property type="entry name" value="PROKAR_LIPOPROTEIN"/>
    <property type="match status" value="1"/>
</dbReference>
<dbReference type="AlphaFoldDB" id="A0A6A5QM59"/>